<evidence type="ECO:0000256" key="1">
    <source>
        <dbReference type="SAM" id="SignalP"/>
    </source>
</evidence>
<dbReference type="Proteomes" id="UP000093366">
    <property type="component" value="Unassembled WGS sequence"/>
</dbReference>
<protein>
    <recommendedName>
        <fullName evidence="4">Lipocalin-like domain-containing protein</fullName>
    </recommendedName>
</protein>
<dbReference type="OrthoDB" id="9875616at2"/>
<evidence type="ECO:0000313" key="3">
    <source>
        <dbReference type="Proteomes" id="UP000093366"/>
    </source>
</evidence>
<reference evidence="3" key="1">
    <citation type="submission" date="2016-07" db="EMBL/GenBank/DDBJ databases">
        <authorList>
            <person name="Florea S."/>
            <person name="Webb J.S."/>
            <person name="Jaromczyk J."/>
            <person name="Schardl C.L."/>
        </authorList>
    </citation>
    <scope>NUCLEOTIDE SEQUENCE [LARGE SCALE GENOMIC DNA]</scope>
    <source>
        <strain evidence="3">IPB1</strain>
    </source>
</reference>
<name>A0A1C0TJK5_9GAMM</name>
<accession>A0A1C0TJK5</accession>
<organism evidence="2 3">
    <name type="scientific">Pseudoalteromonas luteoviolacea</name>
    <dbReference type="NCBI Taxonomy" id="43657"/>
    <lineage>
        <taxon>Bacteria</taxon>
        <taxon>Pseudomonadati</taxon>
        <taxon>Pseudomonadota</taxon>
        <taxon>Gammaproteobacteria</taxon>
        <taxon>Alteromonadales</taxon>
        <taxon>Pseudoalteromonadaceae</taxon>
        <taxon>Pseudoalteromonas</taxon>
    </lineage>
</organism>
<dbReference type="AlphaFoldDB" id="A0A1C0TJK5"/>
<dbReference type="EMBL" id="MAUJ01000017">
    <property type="protein sequence ID" value="OCQ18309.1"/>
    <property type="molecule type" value="Genomic_DNA"/>
</dbReference>
<comment type="caution">
    <text evidence="2">The sequence shown here is derived from an EMBL/GenBank/DDBJ whole genome shotgun (WGS) entry which is preliminary data.</text>
</comment>
<evidence type="ECO:0008006" key="4">
    <source>
        <dbReference type="Google" id="ProtNLM"/>
    </source>
</evidence>
<dbReference type="RefSeq" id="WP_065792967.1">
    <property type="nucleotide sequence ID" value="NZ_MAUJ01000017.1"/>
</dbReference>
<sequence>MLKKFFLIALLIPAFAYSSTPQDLSFIEGNWRCVTESDIGKGTTLKMESVGTTSLQTLQSFSKVTYTMYKNQNPAKTSVIYIETSDNFIIEDGLVKSYNYKKHSSKLIKDDLNMFTPETVEWFAKGSGDKEFVSRVKQIDDNNFIAIPVPDDGTTIPCSKVK</sequence>
<gene>
    <name evidence="2" type="ORF">A7985_24175</name>
</gene>
<evidence type="ECO:0000313" key="2">
    <source>
        <dbReference type="EMBL" id="OCQ18309.1"/>
    </source>
</evidence>
<keyword evidence="1" id="KW-0732">Signal</keyword>
<proteinExistence type="predicted"/>
<feature type="signal peptide" evidence="1">
    <location>
        <begin position="1"/>
        <end position="16"/>
    </location>
</feature>
<feature type="chain" id="PRO_5008645966" description="Lipocalin-like domain-containing protein" evidence="1">
    <location>
        <begin position="17"/>
        <end position="162"/>
    </location>
</feature>